<dbReference type="Proteomes" id="UP000182227">
    <property type="component" value="Unassembled WGS sequence"/>
</dbReference>
<evidence type="ECO:0000313" key="2">
    <source>
        <dbReference type="EMBL" id="CQD10454.1"/>
    </source>
</evidence>
<dbReference type="SMART" id="SM00320">
    <property type="entry name" value="WD40"/>
    <property type="match status" value="1"/>
</dbReference>
<organism evidence="2 3">
    <name type="scientific">Mycolicibacterium conceptionense</name>
    <dbReference type="NCBI Taxonomy" id="451644"/>
    <lineage>
        <taxon>Bacteria</taxon>
        <taxon>Bacillati</taxon>
        <taxon>Actinomycetota</taxon>
        <taxon>Actinomycetes</taxon>
        <taxon>Mycobacteriales</taxon>
        <taxon>Mycobacteriaceae</taxon>
        <taxon>Mycolicibacterium</taxon>
    </lineage>
</organism>
<dbReference type="EMBL" id="CTEF01000001">
    <property type="protein sequence ID" value="CQD10454.1"/>
    <property type="molecule type" value="Genomic_DNA"/>
</dbReference>
<dbReference type="InterPro" id="IPR015943">
    <property type="entry name" value="WD40/YVTN_repeat-like_dom_sf"/>
</dbReference>
<dbReference type="PANTHER" id="PTHR19879">
    <property type="entry name" value="TRANSCRIPTION INITIATION FACTOR TFIID"/>
    <property type="match status" value="1"/>
</dbReference>
<dbReference type="PANTHER" id="PTHR19879:SF9">
    <property type="entry name" value="TRANSCRIPTION INITIATION FACTOR TFIID SUBUNIT 5"/>
    <property type="match status" value="1"/>
</dbReference>
<accession>A0A0U1DB71</accession>
<name>A0A0U1DB71_9MYCO</name>
<evidence type="ECO:0000256" key="1">
    <source>
        <dbReference type="PROSITE-ProRule" id="PRU00221"/>
    </source>
</evidence>
<dbReference type="SUPFAM" id="SSF50978">
    <property type="entry name" value="WD40 repeat-like"/>
    <property type="match status" value="1"/>
</dbReference>
<sequence>MRLWDVQSGTRIGPPLMGHTMAVGDVEFSPDGTTLASASADKTIRLWQVPTPSPEKLCAKLTYNMSPGDWEMWVGPDIPYQKLCKDLPIAGEG</sequence>
<keyword evidence="1" id="KW-0853">WD repeat</keyword>
<feature type="repeat" description="WD" evidence="1">
    <location>
        <begin position="16"/>
        <end position="57"/>
    </location>
</feature>
<dbReference type="Pfam" id="PF00400">
    <property type="entry name" value="WD40"/>
    <property type="match status" value="1"/>
</dbReference>
<evidence type="ECO:0000313" key="3">
    <source>
        <dbReference type="Proteomes" id="UP000182227"/>
    </source>
</evidence>
<dbReference type="PROSITE" id="PS50294">
    <property type="entry name" value="WD_REPEATS_REGION"/>
    <property type="match status" value="1"/>
</dbReference>
<gene>
    <name evidence="2" type="ORF">BN970_02060</name>
</gene>
<dbReference type="Gene3D" id="2.130.10.10">
    <property type="entry name" value="YVTN repeat-like/Quinoprotein amine dehydrogenase"/>
    <property type="match status" value="1"/>
</dbReference>
<proteinExistence type="predicted"/>
<dbReference type="PROSITE" id="PS50082">
    <property type="entry name" value="WD_REPEATS_2"/>
    <property type="match status" value="1"/>
</dbReference>
<reference evidence="2 3" key="1">
    <citation type="submission" date="2015-03" db="EMBL/GenBank/DDBJ databases">
        <authorList>
            <person name="Murphy D."/>
        </authorList>
    </citation>
    <scope>NUCLEOTIDE SEQUENCE [LARGE SCALE GENOMIC DNA]</scope>
    <source>
        <strain evidence="2 3">D16</strain>
    </source>
</reference>
<dbReference type="InterPro" id="IPR001680">
    <property type="entry name" value="WD40_rpt"/>
</dbReference>
<protein>
    <submittedName>
        <fullName evidence="2">WD40 repeat-containing protein</fullName>
    </submittedName>
</protein>
<dbReference type="InterPro" id="IPR036322">
    <property type="entry name" value="WD40_repeat_dom_sf"/>
</dbReference>
<dbReference type="AlphaFoldDB" id="A0A0U1DB71"/>